<dbReference type="EMBL" id="LJAM02000278">
    <property type="protein sequence ID" value="RAP70710.1"/>
    <property type="molecule type" value="Genomic_DNA"/>
</dbReference>
<reference evidence="1" key="1">
    <citation type="submission" date="2018-04" db="EMBL/GenBank/DDBJ databases">
        <title>Genomes of the Obligate Erwinia dacicola and Facultative Enterobacter sp. OLF Endosymbionts of the Olive Fruit fly, Bactrocera oleae.</title>
        <authorList>
            <person name="Estes A.M."/>
            <person name="Hearn D.J."/>
            <person name="Agarwal S."/>
            <person name="Pierson E.A."/>
            <person name="Dunning-Hotopp J.C."/>
        </authorList>
    </citation>
    <scope>NUCLEOTIDE SEQUENCE [LARGE SCALE GENOMIC DNA]</scope>
    <source>
        <strain evidence="1">Oroville</strain>
    </source>
</reference>
<proteinExistence type="predicted"/>
<comment type="caution">
    <text evidence="1">The sequence shown here is derived from an EMBL/GenBank/DDBJ whole genome shotgun (WGS) entry which is preliminary data.</text>
</comment>
<keyword evidence="2" id="KW-1185">Reference proteome</keyword>
<sequence>MIQLRFVKSESTFSYFEATRGYIEKHGNPLALYSDKASIFRVNNKNATKGDGHTQFGQAMHDLNIERSALTGRASRLRRS</sequence>
<feature type="non-terminal residue" evidence="1">
    <location>
        <position position="80"/>
    </location>
</feature>
<organism evidence="1 2">
    <name type="scientific">Candidatus Erwinia dacicola</name>
    <dbReference type="NCBI Taxonomy" id="252393"/>
    <lineage>
        <taxon>Bacteria</taxon>
        <taxon>Pseudomonadati</taxon>
        <taxon>Pseudomonadota</taxon>
        <taxon>Gammaproteobacteria</taxon>
        <taxon>Enterobacterales</taxon>
        <taxon>Erwiniaceae</taxon>
        <taxon>Erwinia</taxon>
    </lineage>
</organism>
<accession>A0A328TKT0</accession>
<gene>
    <name evidence="1" type="primary">sea28</name>
    <name evidence="1" type="ORF">ACZ87_02484</name>
</gene>
<evidence type="ECO:0000313" key="1">
    <source>
        <dbReference type="EMBL" id="RAP70710.1"/>
    </source>
</evidence>
<name>A0A328TKT0_9GAMM</name>
<evidence type="ECO:0000313" key="2">
    <source>
        <dbReference type="Proteomes" id="UP000244334"/>
    </source>
</evidence>
<dbReference type="Proteomes" id="UP000244334">
    <property type="component" value="Unassembled WGS sequence"/>
</dbReference>
<protein>
    <submittedName>
        <fullName evidence="1">Sea28 domain protein</fullName>
    </submittedName>
</protein>
<dbReference type="AlphaFoldDB" id="A0A328TKT0"/>